<reference evidence="1" key="2">
    <citation type="submission" date="2017-11" db="EMBL/GenBank/DDBJ databases">
        <title>Coralsnake Venomics: Analyses of Venom Gland Transcriptomes and Proteomes of Six Brazilian Taxa.</title>
        <authorList>
            <person name="Aird S.D."/>
            <person name="Jorge da Silva N."/>
            <person name="Qiu L."/>
            <person name="Villar-Briones A."/>
            <person name="Aparecida-Saddi V."/>
            <person name="Campos-Telles M.P."/>
            <person name="Grau M."/>
            <person name="Mikheyev A.S."/>
        </authorList>
    </citation>
    <scope>NUCLEOTIDE SEQUENCE</scope>
    <source>
        <tissue evidence="1">Venom_gland</tissue>
    </source>
</reference>
<dbReference type="GO" id="GO:0051131">
    <property type="term" value="P:chaperone-mediated protein complex assembly"/>
    <property type="evidence" value="ECO:0007669"/>
    <property type="project" value="TreeGrafter"/>
</dbReference>
<dbReference type="GO" id="GO:0051082">
    <property type="term" value="F:unfolded protein binding"/>
    <property type="evidence" value="ECO:0007669"/>
    <property type="project" value="InterPro"/>
</dbReference>
<name>A0A2D4LP53_9SAUR</name>
<dbReference type="GO" id="GO:0005524">
    <property type="term" value="F:ATP binding"/>
    <property type="evidence" value="ECO:0007669"/>
    <property type="project" value="InterPro"/>
</dbReference>
<dbReference type="GO" id="GO:0060271">
    <property type="term" value="P:cilium assembly"/>
    <property type="evidence" value="ECO:0007669"/>
    <property type="project" value="InterPro"/>
</dbReference>
<dbReference type="InterPro" id="IPR002423">
    <property type="entry name" value="Cpn60/GroEL/TCP-1"/>
</dbReference>
<dbReference type="GO" id="GO:0005634">
    <property type="term" value="C:nucleus"/>
    <property type="evidence" value="ECO:0007669"/>
    <property type="project" value="TreeGrafter"/>
</dbReference>
<dbReference type="InterPro" id="IPR028790">
    <property type="entry name" value="MKKS"/>
</dbReference>
<organism evidence="1">
    <name type="scientific">Micrurus spixii</name>
    <name type="common">Amazon coral snake</name>
    <dbReference type="NCBI Taxonomy" id="129469"/>
    <lineage>
        <taxon>Eukaryota</taxon>
        <taxon>Metazoa</taxon>
        <taxon>Chordata</taxon>
        <taxon>Craniata</taxon>
        <taxon>Vertebrata</taxon>
        <taxon>Euteleostomi</taxon>
        <taxon>Lepidosauria</taxon>
        <taxon>Squamata</taxon>
        <taxon>Bifurcata</taxon>
        <taxon>Unidentata</taxon>
        <taxon>Episquamata</taxon>
        <taxon>Toxicofera</taxon>
        <taxon>Serpentes</taxon>
        <taxon>Colubroidea</taxon>
        <taxon>Elapidae</taxon>
        <taxon>Elapinae</taxon>
        <taxon>Micrurus</taxon>
    </lineage>
</organism>
<protein>
    <recommendedName>
        <fullName evidence="2">McKusick-Kaufman/Bardet-Biedl syndromes chaperonin</fullName>
    </recommendedName>
</protein>
<dbReference type="PANTHER" id="PTHR46787:SF1">
    <property type="entry name" value="MOLECULAR CHAPERONE MKKS"/>
    <property type="match status" value="1"/>
</dbReference>
<dbReference type="EMBL" id="IACM01039872">
    <property type="protein sequence ID" value="LAB22847.1"/>
    <property type="molecule type" value="Transcribed_RNA"/>
</dbReference>
<reference evidence="1" key="1">
    <citation type="submission" date="2017-07" db="EMBL/GenBank/DDBJ databases">
        <authorList>
            <person name="Mikheyev A."/>
            <person name="Grau M."/>
        </authorList>
    </citation>
    <scope>NUCLEOTIDE SEQUENCE</scope>
    <source>
        <tissue evidence="1">Venom_gland</tissue>
    </source>
</reference>
<dbReference type="GO" id="GO:0006457">
    <property type="term" value="P:protein folding"/>
    <property type="evidence" value="ECO:0007669"/>
    <property type="project" value="InterPro"/>
</dbReference>
<dbReference type="GO" id="GO:0005737">
    <property type="term" value="C:cytoplasm"/>
    <property type="evidence" value="ECO:0007669"/>
    <property type="project" value="TreeGrafter"/>
</dbReference>
<dbReference type="Pfam" id="PF00118">
    <property type="entry name" value="Cpn60_TCP1"/>
    <property type="match status" value="1"/>
</dbReference>
<accession>A0A2D4LP53</accession>
<dbReference type="PANTHER" id="PTHR46787">
    <property type="entry name" value="SYNDROMES PUTATIVE CHAPERONIN-RELATED"/>
    <property type="match status" value="1"/>
</dbReference>
<dbReference type="SUPFAM" id="SSF52029">
    <property type="entry name" value="GroEL apical domain-like"/>
    <property type="match status" value="1"/>
</dbReference>
<proteinExistence type="predicted"/>
<sequence>MSRVDVKKPSLCTTGPLTKEMISQSVSTFNKIMRSCYGPTGRLKQFHNGTGGYVRISSQSSVLLNSLCITLPVLKLLVASVQNHLALFGDSGLFMAIFCCSLLEKYENLNMSLYPFVKISKHILSLCIDYLSSETCGCRIPVDFSSSKLLLSLVRSIILSKRACMLSRKEADHISILVLRAFLFTIPQNVDSSAVLGKCHYIPIKNKRVMDSTVYPGLLIEMPDMHLTLPFKRTASGQIKVALFDMSMSGDLSHAGEGAIVIHHGISLEAEVLDQLLSLGREVITDGVGLVICQKVIHPTLKQYLKENNIVAVERVGIRMMEPLKKMTGSQPIPSLQFLSPACYGHLKDLQTQCFDSKWFLHLIPDQPFVCSLLLCNRNETAWDELKLACQTAEHALQLTVKDPWILLGGGCTETHVSSYIKHKSCSVTERTLEDLGCSSEEFHLVTDCFCHSLESIALSLEHDSGDTLTDTLWGHSWSVPPNIPSNSDWSDFVQKCGCGLCNKQEDLNWKMLNCHSVSFLPQNCVNETSVTSADSLVLDCFAAKRNGLQVAVETAHLILDISHIIEDRN</sequence>
<dbReference type="InterPro" id="IPR027413">
    <property type="entry name" value="GROEL-like_equatorial_sf"/>
</dbReference>
<dbReference type="AlphaFoldDB" id="A0A2D4LP53"/>
<dbReference type="Gene3D" id="3.50.7.10">
    <property type="entry name" value="GroEL"/>
    <property type="match status" value="1"/>
</dbReference>
<dbReference type="GO" id="GO:0032502">
    <property type="term" value="P:developmental process"/>
    <property type="evidence" value="ECO:0007669"/>
    <property type="project" value="TreeGrafter"/>
</dbReference>
<dbReference type="SUPFAM" id="SSF48592">
    <property type="entry name" value="GroEL equatorial domain-like"/>
    <property type="match status" value="1"/>
</dbReference>
<dbReference type="Gene3D" id="1.10.560.10">
    <property type="entry name" value="GroEL-like equatorial domain"/>
    <property type="match status" value="2"/>
</dbReference>
<dbReference type="InterPro" id="IPR027409">
    <property type="entry name" value="GroEL-like_apical_dom_sf"/>
</dbReference>
<evidence type="ECO:0000313" key="1">
    <source>
        <dbReference type="EMBL" id="LAB22847.1"/>
    </source>
</evidence>
<dbReference type="GO" id="GO:1902636">
    <property type="term" value="C:kinociliary basal body"/>
    <property type="evidence" value="ECO:0007669"/>
    <property type="project" value="TreeGrafter"/>
</dbReference>
<evidence type="ECO:0008006" key="2">
    <source>
        <dbReference type="Google" id="ProtNLM"/>
    </source>
</evidence>